<sequence>MLKPVEASTGLAAIAARREAQARAEAREAAAELITRAADLAKDLAALKTLDSVPSGIRQLADRLSREAQGFAKGADAIPWR</sequence>
<organism evidence="1 2">
    <name type="scientific">Caulobacter phage Sansa</name>
    <dbReference type="NCBI Taxonomy" id="1675600"/>
    <lineage>
        <taxon>Viruses</taxon>
        <taxon>Duplodnaviria</taxon>
        <taxon>Heunggongvirae</taxon>
        <taxon>Uroviricota</taxon>
        <taxon>Caudoviricetes</taxon>
        <taxon>Sansavirus</taxon>
        <taxon>Sansavirus sansa</taxon>
        <taxon>Caulobacter virus Sansa</taxon>
    </lineage>
</organism>
<protein>
    <submittedName>
        <fullName evidence="1">Uncharacterized protein</fullName>
    </submittedName>
</protein>
<keyword evidence="2" id="KW-1185">Reference proteome</keyword>
<proteinExistence type="predicted"/>
<gene>
    <name evidence="1" type="ORF">CPT_Sansa104</name>
</gene>
<dbReference type="EMBL" id="KT001913">
    <property type="protein sequence ID" value="AKU43508.1"/>
    <property type="molecule type" value="Genomic_DNA"/>
</dbReference>
<evidence type="ECO:0000313" key="2">
    <source>
        <dbReference type="Proteomes" id="UP000225322"/>
    </source>
</evidence>
<dbReference type="Proteomes" id="UP000225322">
    <property type="component" value="Segment"/>
</dbReference>
<name>A0A0K1LMS3_9CAUD</name>
<evidence type="ECO:0000313" key="1">
    <source>
        <dbReference type="EMBL" id="AKU43508.1"/>
    </source>
</evidence>
<accession>A0A0K1LMS3</accession>
<reference evidence="1 2" key="1">
    <citation type="journal article" date="2015" name="Genome Announc.">
        <title>Complete Genome Sequence of Caulobacter crescentus Siphophage Sansa.</title>
        <authorList>
            <person name="Vara L."/>
            <person name="Kane A.A."/>
            <person name="Cahill J.L."/>
            <person name="Rasche E.S."/>
            <person name="Kuty Everett G.F."/>
        </authorList>
    </citation>
    <scope>NUCLEOTIDE SEQUENCE [LARGE SCALE GENOMIC DNA]</scope>
</reference>